<dbReference type="Proteomes" id="UP001303160">
    <property type="component" value="Unassembled WGS sequence"/>
</dbReference>
<sequence length="202" mass="22835">MSLTLFFSTISTYLAALRSLFDHSLFNHSLFIRFLSRDSPPPPPPPISLSGRPTISLSPGPLSHWHLPQVPPPRPRTSRRRRRNLSYPPTTQSPDRSKYDILAEFLTNASPTDPLPHLPRPARPKAPRELHPHVRSPIPQHVTSMSNTPPGYLVTDLCTATCLWSWTSIHPTCPLCRRKIVDWGLRWYTGGHPEPRVGEEVA</sequence>
<reference evidence="2" key="1">
    <citation type="journal article" date="2023" name="Mol. Phylogenet. Evol.">
        <title>Genome-scale phylogeny and comparative genomics of the fungal order Sordariales.</title>
        <authorList>
            <person name="Hensen N."/>
            <person name="Bonometti L."/>
            <person name="Westerberg I."/>
            <person name="Brannstrom I.O."/>
            <person name="Guillou S."/>
            <person name="Cros-Aarteil S."/>
            <person name="Calhoun S."/>
            <person name="Haridas S."/>
            <person name="Kuo A."/>
            <person name="Mondo S."/>
            <person name="Pangilinan J."/>
            <person name="Riley R."/>
            <person name="LaButti K."/>
            <person name="Andreopoulos B."/>
            <person name="Lipzen A."/>
            <person name="Chen C."/>
            <person name="Yan M."/>
            <person name="Daum C."/>
            <person name="Ng V."/>
            <person name="Clum A."/>
            <person name="Steindorff A."/>
            <person name="Ohm R.A."/>
            <person name="Martin F."/>
            <person name="Silar P."/>
            <person name="Natvig D.O."/>
            <person name="Lalanne C."/>
            <person name="Gautier V."/>
            <person name="Ament-Velasquez S.L."/>
            <person name="Kruys A."/>
            <person name="Hutchinson M.I."/>
            <person name="Powell A.J."/>
            <person name="Barry K."/>
            <person name="Miller A.N."/>
            <person name="Grigoriev I.V."/>
            <person name="Debuchy R."/>
            <person name="Gladieux P."/>
            <person name="Hiltunen Thoren M."/>
            <person name="Johannesson H."/>
        </authorList>
    </citation>
    <scope>NUCLEOTIDE SEQUENCE</scope>
    <source>
        <strain evidence="2">CBS 315.58</strain>
    </source>
</reference>
<comment type="caution">
    <text evidence="2">The sequence shown here is derived from an EMBL/GenBank/DDBJ whole genome shotgun (WGS) entry which is preliminary data.</text>
</comment>
<feature type="region of interest" description="Disordered" evidence="1">
    <location>
        <begin position="59"/>
        <end position="98"/>
    </location>
</feature>
<feature type="region of interest" description="Disordered" evidence="1">
    <location>
        <begin position="110"/>
        <end position="146"/>
    </location>
</feature>
<evidence type="ECO:0000313" key="2">
    <source>
        <dbReference type="EMBL" id="KAK4204795.1"/>
    </source>
</evidence>
<keyword evidence="3" id="KW-1185">Reference proteome</keyword>
<protein>
    <submittedName>
        <fullName evidence="2">Uncharacterized protein</fullName>
    </submittedName>
</protein>
<organism evidence="2 3">
    <name type="scientific">Triangularia verruculosa</name>
    <dbReference type="NCBI Taxonomy" id="2587418"/>
    <lineage>
        <taxon>Eukaryota</taxon>
        <taxon>Fungi</taxon>
        <taxon>Dikarya</taxon>
        <taxon>Ascomycota</taxon>
        <taxon>Pezizomycotina</taxon>
        <taxon>Sordariomycetes</taxon>
        <taxon>Sordariomycetidae</taxon>
        <taxon>Sordariales</taxon>
        <taxon>Podosporaceae</taxon>
        <taxon>Triangularia</taxon>
    </lineage>
</organism>
<proteinExistence type="predicted"/>
<dbReference type="EMBL" id="MU863880">
    <property type="protein sequence ID" value="KAK4204795.1"/>
    <property type="molecule type" value="Genomic_DNA"/>
</dbReference>
<evidence type="ECO:0000256" key="1">
    <source>
        <dbReference type="SAM" id="MobiDB-lite"/>
    </source>
</evidence>
<name>A0AAN6XQL2_9PEZI</name>
<evidence type="ECO:0000313" key="3">
    <source>
        <dbReference type="Proteomes" id="UP001303160"/>
    </source>
</evidence>
<accession>A0AAN6XQL2</accession>
<gene>
    <name evidence="2" type="ORF">QBC40DRAFT_292645</name>
</gene>
<reference evidence="2" key="2">
    <citation type="submission" date="2023-05" db="EMBL/GenBank/DDBJ databases">
        <authorList>
            <consortium name="Lawrence Berkeley National Laboratory"/>
            <person name="Steindorff A."/>
            <person name="Hensen N."/>
            <person name="Bonometti L."/>
            <person name="Westerberg I."/>
            <person name="Brannstrom I.O."/>
            <person name="Guillou S."/>
            <person name="Cros-Aarteil S."/>
            <person name="Calhoun S."/>
            <person name="Haridas S."/>
            <person name="Kuo A."/>
            <person name="Mondo S."/>
            <person name="Pangilinan J."/>
            <person name="Riley R."/>
            <person name="Labutti K."/>
            <person name="Andreopoulos B."/>
            <person name="Lipzen A."/>
            <person name="Chen C."/>
            <person name="Yanf M."/>
            <person name="Daum C."/>
            <person name="Ng V."/>
            <person name="Clum A."/>
            <person name="Ohm R."/>
            <person name="Martin F."/>
            <person name="Silar P."/>
            <person name="Natvig D."/>
            <person name="Lalanne C."/>
            <person name="Gautier V."/>
            <person name="Ament-Velasquez S.L."/>
            <person name="Kruys A."/>
            <person name="Hutchinson M.I."/>
            <person name="Powell A.J."/>
            <person name="Barry K."/>
            <person name="Miller A.N."/>
            <person name="Grigoriev I.V."/>
            <person name="Debuchy R."/>
            <person name="Gladieux P."/>
            <person name="Thoren M.H."/>
            <person name="Johannesson H."/>
        </authorList>
    </citation>
    <scope>NUCLEOTIDE SEQUENCE</scope>
    <source>
        <strain evidence="2">CBS 315.58</strain>
    </source>
</reference>
<dbReference type="AlphaFoldDB" id="A0AAN6XQL2"/>